<protein>
    <recommendedName>
        <fullName evidence="2">Iminophenyl-pyruvate dimer synthase domain-containing protein</fullName>
    </recommendedName>
</protein>
<dbReference type="EMBL" id="VJWX01000501">
    <property type="protein sequence ID" value="TVT26287.1"/>
    <property type="molecule type" value="Genomic_DNA"/>
</dbReference>
<dbReference type="PANTHER" id="PTHR34400:SF4">
    <property type="entry name" value="MEMBRANE PROTEIN"/>
    <property type="match status" value="1"/>
</dbReference>
<feature type="compositionally biased region" description="Low complexity" evidence="1">
    <location>
        <begin position="37"/>
        <end position="47"/>
    </location>
</feature>
<evidence type="ECO:0000313" key="4">
    <source>
        <dbReference type="Proteomes" id="UP000320011"/>
    </source>
</evidence>
<organism evidence="3 4">
    <name type="scientific">Amycolatopsis rhizosphaerae</name>
    <dbReference type="NCBI Taxonomy" id="2053003"/>
    <lineage>
        <taxon>Bacteria</taxon>
        <taxon>Bacillati</taxon>
        <taxon>Actinomycetota</taxon>
        <taxon>Actinomycetes</taxon>
        <taxon>Pseudonocardiales</taxon>
        <taxon>Pseudonocardiaceae</taxon>
        <taxon>Amycolatopsis</taxon>
    </lineage>
</organism>
<dbReference type="InterPro" id="IPR012347">
    <property type="entry name" value="Ferritin-like"/>
</dbReference>
<evidence type="ECO:0000313" key="3">
    <source>
        <dbReference type="EMBL" id="TVT26287.1"/>
    </source>
</evidence>
<sequence>MLPAAVAGRTGCGYAARPAARLCSCTGSKGNSRCVTGGAARSAGSRKAPARPRSRWPEGKPWSSRGAVRHRNPRATSPPRAPRRSGARPHPLPRAERSWPVSYLGYPRLNFAGTFQADVPTVNNTLQYYEINTFEPRFQWLTTDVDRFGEWNPRGTGSCRLTDIRITSACLPDGRMVTSRSDDVVAEGRLADDNLRTSARFVDMDPENQFVSTIFGLRPRILDATGAELVRGDFVPVAVDDIWLRTVTPQGPSPAAMYQSVLRDLTWADSPGSPVMRALREATQDGMLSIKFNVDGVVQRVPDADYPGAVTFGRMVGSLGPYLAGEPWRILAARRLRKANANSPLFDAPCRVDEKSGLVFVDLGNSVMATTPGGPLAEVGALRLAALAADGTPQVLAPLDGIDATFYERLAGIVTAKLTPEQLAAVARTRLAVVTADAKPAILLAENEGATTVHAEESVFRLSPSAPDNTATTTLLAMSHGRPAAGVELYIRPSELPSGDPEPRPPLDVPARVRTDANGRAQVKLTASDPGHPRPGLDGVALLNFYGLAERPDEPEGVLSTLVFDDYEVPARPTWARDVQPIFQRYANLYPAMGDVFDLGNYHQVVAHALYIKKALLAPVESPNHMPVTRDLSPRKRDMLVKWLDTQPAPPVLEIDTVEDLRAALQQAALLEQATVPPYLSALYSIMPGHNVAIGEIIRGIVLEEMQHMAQACNLLNAVGGHPVIGRPGLVPTYPGRLPGPVLPDLRVRLRRLSIDHVRDVFMAIEQPEYPTVDGTEFRGAVIDPAQVTTDRAGNVMAAEDSAIRTLTDWFVKAEHKPLTIGWFYTQIARALIRLNGKGTLFTGDPALQVSWPGAPGTLYRVTDLRSALLAVYQIIEQGEGSPHDPEVSEKITSADEFGHYYRFEEIVRGRALIKNAQGKWVFEGDPIPFDPSGVYPMADDPDTYRLPANSAERRESQAFDTVYTNILTALNRVVNGHPGEFDNTVGLMYQAEVQAKKLLAMPVSKGASTVLGAAFQSPAPGFPN</sequence>
<dbReference type="Proteomes" id="UP000320011">
    <property type="component" value="Unassembled WGS sequence"/>
</dbReference>
<reference evidence="3 4" key="2">
    <citation type="submission" date="2019-08" db="EMBL/GenBank/DDBJ databases">
        <title>Amycolatopsis acidicola sp. nov., isolated from peat swamp forest soil.</title>
        <authorList>
            <person name="Srisuk N."/>
        </authorList>
    </citation>
    <scope>NUCLEOTIDE SEQUENCE [LARGE SCALE GENOMIC DNA]</scope>
    <source>
        <strain evidence="3 4">TBRC 6029</strain>
    </source>
</reference>
<feature type="domain" description="Iminophenyl-pyruvate dimer synthase" evidence="2">
    <location>
        <begin position="665"/>
        <end position="908"/>
    </location>
</feature>
<dbReference type="InterPro" id="IPR026820">
    <property type="entry name" value="VioB/RebD_dom"/>
</dbReference>
<dbReference type="Gene3D" id="1.20.1260.10">
    <property type="match status" value="1"/>
</dbReference>
<proteinExistence type="predicted"/>
<dbReference type="AlphaFoldDB" id="A0A558APV1"/>
<evidence type="ECO:0000259" key="2">
    <source>
        <dbReference type="Pfam" id="PF12902"/>
    </source>
</evidence>
<comment type="caution">
    <text evidence="3">The sequence shown here is derived from an EMBL/GenBank/DDBJ whole genome shotgun (WGS) entry which is preliminary data.</text>
</comment>
<reference evidence="3 4" key="1">
    <citation type="submission" date="2019-07" db="EMBL/GenBank/DDBJ databases">
        <authorList>
            <person name="Duangmal K."/>
            <person name="Teo W.F.A."/>
        </authorList>
    </citation>
    <scope>NUCLEOTIDE SEQUENCE [LARGE SCALE GENOMIC DNA]</scope>
    <source>
        <strain evidence="3 4">TBRC 6029</strain>
    </source>
</reference>
<name>A0A558APV1_9PSEU</name>
<gene>
    <name evidence="3" type="ORF">FNH05_31615</name>
</gene>
<dbReference type="OrthoDB" id="9800162at2"/>
<dbReference type="PANTHER" id="PTHR34400">
    <property type="match status" value="1"/>
</dbReference>
<keyword evidence="4" id="KW-1185">Reference proteome</keyword>
<dbReference type="Pfam" id="PF12902">
    <property type="entry name" value="Ferritin-like"/>
    <property type="match status" value="1"/>
</dbReference>
<evidence type="ECO:0000256" key="1">
    <source>
        <dbReference type="SAM" id="MobiDB-lite"/>
    </source>
</evidence>
<feature type="region of interest" description="Disordered" evidence="1">
    <location>
        <begin position="27"/>
        <end position="94"/>
    </location>
</feature>
<accession>A0A558APV1</accession>